<dbReference type="AlphaFoldDB" id="A0A9P9WD57"/>
<gene>
    <name evidence="2" type="ORF">JX265_011007</name>
</gene>
<accession>A0A9P9WD57</accession>
<dbReference type="EMBL" id="JAFIMR010000038">
    <property type="protein sequence ID" value="KAI1857977.1"/>
    <property type="molecule type" value="Genomic_DNA"/>
</dbReference>
<dbReference type="Gene3D" id="1.25.40.10">
    <property type="entry name" value="Tetratricopeptide repeat domain"/>
    <property type="match status" value="1"/>
</dbReference>
<organism evidence="2 3">
    <name type="scientific">Neoarthrinium moseri</name>
    <dbReference type="NCBI Taxonomy" id="1658444"/>
    <lineage>
        <taxon>Eukaryota</taxon>
        <taxon>Fungi</taxon>
        <taxon>Dikarya</taxon>
        <taxon>Ascomycota</taxon>
        <taxon>Pezizomycotina</taxon>
        <taxon>Sordariomycetes</taxon>
        <taxon>Xylariomycetidae</taxon>
        <taxon>Amphisphaeriales</taxon>
        <taxon>Apiosporaceae</taxon>
        <taxon>Neoarthrinium</taxon>
    </lineage>
</organism>
<dbReference type="InterPro" id="IPR011990">
    <property type="entry name" value="TPR-like_helical_dom_sf"/>
</dbReference>
<sequence>MQTLWSRAAQAQSACRCRLCLHSTNAVARRSTTAASRRRVTAADLFTACYTTILGTAVVVDTRQKEVRRKELDAKLDKARASLSALAIQQAPSGLDDTNSDLPQDGANERGGYESNRRTSGTKSTASLMDELEQMAGAALRPGAHQPWPRYRVDWVQVEAAIATEEKALYFPMRHPKDPDQMKRTTATMEALVQSLIWRVRADHSGQTSSGDRVLSEAEDLLRTYPMYENPNADPASSSSGRNLLSRTFRQILDGPADIKEAVGKICCNILISESAPNIHNYNTLIAGFNRIQRPDLAEVVVKSYLEDTTWPATRQTICCLLQHTADAGDHRFFRHIVRRMRGAGEDGLHYRLLSKPAIFTPSRAEWARARATPRKHTYVQRAYRDDPVFNTLIRSWLQLGKLTHASAAFIACLREGRTVSLNVTYQLLESCLATLDRSAARAILKGLMNHYEQCEALMNQIVIQASAPVVRKIADMFCHLLDLCGQAFGGQAFAEQVTTLTEQLQILQNEPGESITTKRASRTPSYNSRKVSNRKVHAKEVQKSQASGDFRALFKIAGLYKKWQTLEARMARIDAHAKNLALTIRTGHDLDHEAWLPPIDWHKEDKAYPAVFHALQSVVVSRDMTLHDVRAQLLHGMPDQNLAEKFLRFAQWENLSIDSLIGFYHRGQNMFSAPQTTASSSSTADCEVPVADVAAEEVTKAMLFCQLPKARQDTLRQAYRNWYEMPLGDLYDPEMKGENEASAVEDCVLAATTPAAPSGVYESSPPPGYVDTSTTGAKSARSVLSDPRPEVLLEEPVATPPRQAAFAS</sequence>
<protein>
    <recommendedName>
        <fullName evidence="4">Pentatricopeptide repeat domain-containing protein</fullName>
    </recommendedName>
</protein>
<evidence type="ECO:0008006" key="4">
    <source>
        <dbReference type="Google" id="ProtNLM"/>
    </source>
</evidence>
<keyword evidence="3" id="KW-1185">Reference proteome</keyword>
<feature type="compositionally biased region" description="Polar residues" evidence="1">
    <location>
        <begin position="515"/>
        <end position="531"/>
    </location>
</feature>
<feature type="region of interest" description="Disordered" evidence="1">
    <location>
        <begin position="756"/>
        <end position="809"/>
    </location>
</feature>
<comment type="caution">
    <text evidence="2">The sequence shown here is derived from an EMBL/GenBank/DDBJ whole genome shotgun (WGS) entry which is preliminary data.</text>
</comment>
<reference evidence="2" key="1">
    <citation type="submission" date="2021-03" db="EMBL/GenBank/DDBJ databases">
        <title>Revisited historic fungal species revealed as producer of novel bioactive compounds through whole genome sequencing and comparative genomics.</title>
        <authorList>
            <person name="Vignolle G.A."/>
            <person name="Hochenegger N."/>
            <person name="Mach R.L."/>
            <person name="Mach-Aigner A.R."/>
            <person name="Javad Rahimi M."/>
            <person name="Salim K.A."/>
            <person name="Chan C.M."/>
            <person name="Lim L.B.L."/>
            <person name="Cai F."/>
            <person name="Druzhinina I.S."/>
            <person name="U'Ren J.M."/>
            <person name="Derntl C."/>
        </authorList>
    </citation>
    <scope>NUCLEOTIDE SEQUENCE</scope>
    <source>
        <strain evidence="2">TUCIM 5799</strain>
    </source>
</reference>
<feature type="region of interest" description="Disordered" evidence="1">
    <location>
        <begin position="89"/>
        <end position="124"/>
    </location>
</feature>
<feature type="compositionally biased region" description="Basic and acidic residues" evidence="1">
    <location>
        <begin position="107"/>
        <end position="117"/>
    </location>
</feature>
<evidence type="ECO:0000313" key="3">
    <source>
        <dbReference type="Proteomes" id="UP000829685"/>
    </source>
</evidence>
<proteinExistence type="predicted"/>
<feature type="compositionally biased region" description="Polar residues" evidence="1">
    <location>
        <begin position="90"/>
        <end position="102"/>
    </location>
</feature>
<dbReference type="Proteomes" id="UP000829685">
    <property type="component" value="Unassembled WGS sequence"/>
</dbReference>
<evidence type="ECO:0000256" key="1">
    <source>
        <dbReference type="SAM" id="MobiDB-lite"/>
    </source>
</evidence>
<feature type="region of interest" description="Disordered" evidence="1">
    <location>
        <begin position="512"/>
        <end position="534"/>
    </location>
</feature>
<name>A0A9P9WD57_9PEZI</name>
<evidence type="ECO:0000313" key="2">
    <source>
        <dbReference type="EMBL" id="KAI1857977.1"/>
    </source>
</evidence>